<evidence type="ECO:0000259" key="5">
    <source>
        <dbReference type="Pfam" id="PF06737"/>
    </source>
</evidence>
<accession>A0A7W9KRY8</accession>
<dbReference type="Pfam" id="PF06737">
    <property type="entry name" value="Transglycosylas"/>
    <property type="match status" value="1"/>
</dbReference>
<evidence type="ECO:0000256" key="2">
    <source>
        <dbReference type="ARBA" id="ARBA00022801"/>
    </source>
</evidence>
<dbReference type="Gene3D" id="1.10.101.10">
    <property type="entry name" value="PGBD-like superfamily/PGBD"/>
    <property type="match status" value="1"/>
</dbReference>
<reference evidence="6 7" key="1">
    <citation type="submission" date="2020-08" db="EMBL/GenBank/DDBJ databases">
        <title>Sequencing the genomes of 1000 actinobacteria strains.</title>
        <authorList>
            <person name="Klenk H.-P."/>
        </authorList>
    </citation>
    <scope>NUCLEOTIDE SEQUENCE [LARGE SCALE GENOMIC DNA]</scope>
    <source>
        <strain evidence="6 7">DSM 43851</strain>
    </source>
</reference>
<keyword evidence="2" id="KW-0378">Hydrolase</keyword>
<dbReference type="SUPFAM" id="SSF53955">
    <property type="entry name" value="Lysozyme-like"/>
    <property type="match status" value="1"/>
</dbReference>
<gene>
    <name evidence="6" type="ORF">BJ998_008917</name>
</gene>
<evidence type="ECO:0000313" key="6">
    <source>
        <dbReference type="EMBL" id="MBB5897658.1"/>
    </source>
</evidence>
<keyword evidence="7" id="KW-1185">Reference proteome</keyword>
<comment type="similarity">
    <text evidence="1">Belongs to the transglycosylase family. Rpf subfamily.</text>
</comment>
<evidence type="ECO:0000256" key="3">
    <source>
        <dbReference type="SAM" id="SignalP"/>
    </source>
</evidence>
<evidence type="ECO:0008006" key="8">
    <source>
        <dbReference type="Google" id="ProtNLM"/>
    </source>
</evidence>
<dbReference type="CDD" id="cd13925">
    <property type="entry name" value="RPF"/>
    <property type="match status" value="1"/>
</dbReference>
<feature type="domain" description="Resuscitation-promoting factor core lysozyme-like" evidence="5">
    <location>
        <begin position="29"/>
        <end position="100"/>
    </location>
</feature>
<dbReference type="GO" id="GO:0016787">
    <property type="term" value="F:hydrolase activity"/>
    <property type="evidence" value="ECO:0007669"/>
    <property type="project" value="UniProtKB-KW"/>
</dbReference>
<feature type="domain" description="Peptidoglycan binding-like" evidence="4">
    <location>
        <begin position="148"/>
        <end position="195"/>
    </location>
</feature>
<feature type="signal peptide" evidence="3">
    <location>
        <begin position="1"/>
        <end position="26"/>
    </location>
</feature>
<comment type="caution">
    <text evidence="6">The sequence shown here is derived from an EMBL/GenBank/DDBJ whole genome shotgun (WGS) entry which is preliminary data.</text>
</comment>
<evidence type="ECO:0000313" key="7">
    <source>
        <dbReference type="Proteomes" id="UP000585638"/>
    </source>
</evidence>
<proteinExistence type="inferred from homology"/>
<dbReference type="SUPFAM" id="SSF47090">
    <property type="entry name" value="PGBD-like"/>
    <property type="match status" value="1"/>
</dbReference>
<dbReference type="Pfam" id="PF01471">
    <property type="entry name" value="PG_binding_1"/>
    <property type="match status" value="1"/>
</dbReference>
<feature type="chain" id="PRO_5031389228" description="Peptidoglycan binding protein" evidence="3">
    <location>
        <begin position="27"/>
        <end position="206"/>
    </location>
</feature>
<evidence type="ECO:0000259" key="4">
    <source>
        <dbReference type="Pfam" id="PF01471"/>
    </source>
</evidence>
<sequence>MIARSPLVIAALLIVFAGVCGGAAVADPSKQDWARLRMCESSDSYTAVSADGKYYGAYQFDLPTWASVGGTGLPSEASPAEQDYRALYLYRMRGWQPWECSLKLGLTPDTDAASRRVPTTADAAYIAVPIWPGKVYLAGDCAPALAIWQQRMATFGYLFRSAGCYDGATRQAVHDLQAANDITITGQLGRLTWKAAWLGNPPLGVG</sequence>
<name>A0A7W9KRY8_9PSEU</name>
<organism evidence="6 7">
    <name type="scientific">Kutzneria kofuensis</name>
    <dbReference type="NCBI Taxonomy" id="103725"/>
    <lineage>
        <taxon>Bacteria</taxon>
        <taxon>Bacillati</taxon>
        <taxon>Actinomycetota</taxon>
        <taxon>Actinomycetes</taxon>
        <taxon>Pseudonocardiales</taxon>
        <taxon>Pseudonocardiaceae</taxon>
        <taxon>Kutzneria</taxon>
    </lineage>
</organism>
<dbReference type="Proteomes" id="UP000585638">
    <property type="component" value="Unassembled WGS sequence"/>
</dbReference>
<keyword evidence="3" id="KW-0732">Signal</keyword>
<dbReference type="InterPro" id="IPR036366">
    <property type="entry name" value="PGBDSf"/>
</dbReference>
<evidence type="ECO:0000256" key="1">
    <source>
        <dbReference type="ARBA" id="ARBA00010830"/>
    </source>
</evidence>
<dbReference type="EMBL" id="JACHIR010000003">
    <property type="protein sequence ID" value="MBB5897658.1"/>
    <property type="molecule type" value="Genomic_DNA"/>
</dbReference>
<protein>
    <recommendedName>
        <fullName evidence="8">Peptidoglycan binding protein</fullName>
    </recommendedName>
</protein>
<dbReference type="AlphaFoldDB" id="A0A7W9KRY8"/>
<dbReference type="Gene3D" id="1.10.530.10">
    <property type="match status" value="1"/>
</dbReference>
<dbReference type="InterPro" id="IPR010618">
    <property type="entry name" value="RPF"/>
</dbReference>
<dbReference type="InterPro" id="IPR023346">
    <property type="entry name" value="Lysozyme-like_dom_sf"/>
</dbReference>
<dbReference type="InterPro" id="IPR036365">
    <property type="entry name" value="PGBD-like_sf"/>
</dbReference>
<dbReference type="InterPro" id="IPR002477">
    <property type="entry name" value="Peptidoglycan-bd-like"/>
</dbReference>